<comment type="caution">
    <text evidence="2">The sequence shown here is derived from an EMBL/GenBank/DDBJ whole genome shotgun (WGS) entry which is preliminary data.</text>
</comment>
<feature type="compositionally biased region" description="Basic and acidic residues" evidence="1">
    <location>
        <begin position="9"/>
        <end position="20"/>
    </location>
</feature>
<dbReference type="AlphaFoldDB" id="A0AAE0F2Q4"/>
<evidence type="ECO:0000256" key="1">
    <source>
        <dbReference type="SAM" id="MobiDB-lite"/>
    </source>
</evidence>
<dbReference type="EMBL" id="LGRX02027230">
    <property type="protein sequence ID" value="KAK3249623.1"/>
    <property type="molecule type" value="Genomic_DNA"/>
</dbReference>
<gene>
    <name evidence="2" type="ORF">CYMTET_40951</name>
</gene>
<proteinExistence type="predicted"/>
<keyword evidence="3" id="KW-1185">Reference proteome</keyword>
<organism evidence="2 3">
    <name type="scientific">Cymbomonas tetramitiformis</name>
    <dbReference type="NCBI Taxonomy" id="36881"/>
    <lineage>
        <taxon>Eukaryota</taxon>
        <taxon>Viridiplantae</taxon>
        <taxon>Chlorophyta</taxon>
        <taxon>Pyramimonadophyceae</taxon>
        <taxon>Pyramimonadales</taxon>
        <taxon>Pyramimonadaceae</taxon>
        <taxon>Cymbomonas</taxon>
    </lineage>
</organism>
<evidence type="ECO:0000313" key="2">
    <source>
        <dbReference type="EMBL" id="KAK3249623.1"/>
    </source>
</evidence>
<evidence type="ECO:0000313" key="3">
    <source>
        <dbReference type="Proteomes" id="UP001190700"/>
    </source>
</evidence>
<reference evidence="2 3" key="1">
    <citation type="journal article" date="2015" name="Genome Biol. Evol.">
        <title>Comparative Genomics of a Bacterivorous Green Alga Reveals Evolutionary Causalities and Consequences of Phago-Mixotrophic Mode of Nutrition.</title>
        <authorList>
            <person name="Burns J.A."/>
            <person name="Paasch A."/>
            <person name="Narechania A."/>
            <person name="Kim E."/>
        </authorList>
    </citation>
    <scope>NUCLEOTIDE SEQUENCE [LARGE SCALE GENOMIC DNA]</scope>
    <source>
        <strain evidence="2 3">PLY_AMNH</strain>
    </source>
</reference>
<accession>A0AAE0F2Q4</accession>
<dbReference type="Proteomes" id="UP001190700">
    <property type="component" value="Unassembled WGS sequence"/>
</dbReference>
<sequence>MEPVSLRFKPRDAGTRRSTEQRHTIVDQLSTNAAVNEGRIISELSIRLRRTISLRDFYLNLLKHLVLFWISISVMLAQFRAQNAEVVVSSVADRGLPPKYDLKFMDWLKTMIWEIWTDPICGDGICEAPFEFPSYGRFGCKVDCGAELNVETVVLDFEVDFYLSGIDLRAVPPDVAEILRSR</sequence>
<name>A0AAE0F2Q4_9CHLO</name>
<protein>
    <submittedName>
        <fullName evidence="2">Uncharacterized protein</fullName>
    </submittedName>
</protein>
<feature type="region of interest" description="Disordered" evidence="1">
    <location>
        <begin position="1"/>
        <end position="20"/>
    </location>
</feature>